<dbReference type="SUPFAM" id="SSF49879">
    <property type="entry name" value="SMAD/FHA domain"/>
    <property type="match status" value="1"/>
</dbReference>
<dbReference type="EMBL" id="VUND01000003">
    <property type="protein sequence ID" value="MST61166.1"/>
    <property type="molecule type" value="Genomic_DNA"/>
</dbReference>
<dbReference type="PROSITE" id="PS50006">
    <property type="entry name" value="FHA_DOMAIN"/>
    <property type="match status" value="1"/>
</dbReference>
<proteinExistence type="predicted"/>
<organism evidence="3 4">
    <name type="scientific">Parafannyhessea umbonata</name>
    <dbReference type="NCBI Taxonomy" id="604330"/>
    <lineage>
        <taxon>Bacteria</taxon>
        <taxon>Bacillati</taxon>
        <taxon>Actinomycetota</taxon>
        <taxon>Coriobacteriia</taxon>
        <taxon>Coriobacteriales</taxon>
        <taxon>Atopobiaceae</taxon>
        <taxon>Parafannyhessea</taxon>
    </lineage>
</organism>
<dbReference type="AlphaFoldDB" id="A0A6N7X965"/>
<comment type="caution">
    <text evidence="3">The sequence shown here is derived from an EMBL/GenBank/DDBJ whole genome shotgun (WGS) entry which is preliminary data.</text>
</comment>
<dbReference type="Proteomes" id="UP000434342">
    <property type="component" value="Unassembled WGS sequence"/>
</dbReference>
<dbReference type="InterPro" id="IPR000253">
    <property type="entry name" value="FHA_dom"/>
</dbReference>
<protein>
    <submittedName>
        <fullName evidence="3">FHA domain-containing protein</fullName>
    </submittedName>
</protein>
<name>A0A6N7X965_9ACTN</name>
<dbReference type="CDD" id="cd00060">
    <property type="entry name" value="FHA"/>
    <property type="match status" value="1"/>
</dbReference>
<gene>
    <name evidence="3" type="ORF">FYJ69_09740</name>
</gene>
<dbReference type="RefSeq" id="WP_154542273.1">
    <property type="nucleotide sequence ID" value="NZ_VUND01000003.1"/>
</dbReference>
<dbReference type="InterPro" id="IPR008984">
    <property type="entry name" value="SMAD_FHA_dom_sf"/>
</dbReference>
<evidence type="ECO:0000313" key="3">
    <source>
        <dbReference type="EMBL" id="MST61166.1"/>
    </source>
</evidence>
<reference evidence="3 4" key="1">
    <citation type="submission" date="2019-08" db="EMBL/GenBank/DDBJ databases">
        <title>In-depth cultivation of the pig gut microbiome towards novel bacterial diversity and tailored functional studies.</title>
        <authorList>
            <person name="Wylensek D."/>
            <person name="Hitch T.C.A."/>
            <person name="Clavel T."/>
        </authorList>
    </citation>
    <scope>NUCLEOTIDE SEQUENCE [LARGE SCALE GENOMIC DNA]</scope>
    <source>
        <strain evidence="3 4">WB01_CNA04</strain>
    </source>
</reference>
<feature type="domain" description="FHA" evidence="2">
    <location>
        <begin position="222"/>
        <end position="268"/>
    </location>
</feature>
<dbReference type="Gene3D" id="2.60.200.20">
    <property type="match status" value="1"/>
</dbReference>
<evidence type="ECO:0000259" key="2">
    <source>
        <dbReference type="PROSITE" id="PS50006"/>
    </source>
</evidence>
<accession>A0A6N7X965</accession>
<dbReference type="Pfam" id="PF00498">
    <property type="entry name" value="FHA"/>
    <property type="match status" value="1"/>
</dbReference>
<keyword evidence="1" id="KW-0597">Phosphoprotein</keyword>
<evidence type="ECO:0000313" key="4">
    <source>
        <dbReference type="Proteomes" id="UP000434342"/>
    </source>
</evidence>
<evidence type="ECO:0000256" key="1">
    <source>
        <dbReference type="ARBA" id="ARBA00022553"/>
    </source>
</evidence>
<sequence length="321" mass="34514">MQTPSHILYADLKAFGHISNHDAAMILLSPTPSANGMSIRGRAGTDRTFLSRDIVHARPGRYGTEAFSSFPRSTLQLESLILSHLKEAGSGPAQFGRHYRGQAAASMCDSIASAGQDGNLYQNALNRIWAAEQLSDGEKSRLAFMLFVVTGCLGDPLTSIGIVDAYSQSAYADGLHTMETHIGRECPCAAAPDDGVCLGILRIENGKAMLPIYPLSLEPEGTVIGALAPGKQDVTAVESDVSARHARIWRSHGTWWLQGLHSTNGTTLVSGDTREVTIVEPPRSQREPGREYGPVRISNSDVLRLGASTEFLVMRIAGEKS</sequence>